<protein>
    <submittedName>
        <fullName evidence="6">Uncharacterized protein</fullName>
    </submittedName>
</protein>
<keyword evidence="4 5" id="KW-0472">Membrane</keyword>
<evidence type="ECO:0000313" key="7">
    <source>
        <dbReference type="Proteomes" id="UP001381693"/>
    </source>
</evidence>
<dbReference type="GO" id="GO:0016020">
    <property type="term" value="C:membrane"/>
    <property type="evidence" value="ECO:0007669"/>
    <property type="project" value="UniProtKB-SubCell"/>
</dbReference>
<dbReference type="InterPro" id="IPR036259">
    <property type="entry name" value="MFS_trans_sf"/>
</dbReference>
<feature type="transmembrane region" description="Helical" evidence="5">
    <location>
        <begin position="121"/>
        <end position="141"/>
    </location>
</feature>
<gene>
    <name evidence="6" type="ORF">SK128_022500</name>
</gene>
<dbReference type="Proteomes" id="UP001381693">
    <property type="component" value="Unassembled WGS sequence"/>
</dbReference>
<evidence type="ECO:0000256" key="2">
    <source>
        <dbReference type="ARBA" id="ARBA00022692"/>
    </source>
</evidence>
<keyword evidence="3 5" id="KW-1133">Transmembrane helix</keyword>
<keyword evidence="2 5" id="KW-0812">Transmembrane</keyword>
<accession>A0AAN8WI74</accession>
<evidence type="ECO:0000313" key="6">
    <source>
        <dbReference type="EMBL" id="KAK7066705.1"/>
    </source>
</evidence>
<sequence length="210" mass="23754">MSTENENWVVIFILNQWLSFNLLDAMSRENENWVVIFILNQWLSLNLLDAMSTENENWVVIFMLILSKMFITMSFMVVYIQCAEIYPTTHRAAGTGLSSLISSCFGTTAPYIAYLSAYGNWMPYVILFGIGVLGFISGSLLPETLDVDLPQSLLDASDFLPSEKYFSYKGRRPCSKTLQVRQPKGDDLGYVNRAVSETNIDDAINRSIPK</sequence>
<feature type="transmembrane region" description="Helical" evidence="5">
    <location>
        <begin position="92"/>
        <end position="115"/>
    </location>
</feature>
<reference evidence="6 7" key="1">
    <citation type="submission" date="2023-11" db="EMBL/GenBank/DDBJ databases">
        <title>Halocaridina rubra genome assembly.</title>
        <authorList>
            <person name="Smith C."/>
        </authorList>
    </citation>
    <scope>NUCLEOTIDE SEQUENCE [LARGE SCALE GENOMIC DNA]</scope>
    <source>
        <strain evidence="6">EP-1</strain>
        <tissue evidence="6">Whole</tissue>
    </source>
</reference>
<dbReference type="Gene3D" id="1.20.1250.20">
    <property type="entry name" value="MFS general substrate transporter like domains"/>
    <property type="match status" value="1"/>
</dbReference>
<evidence type="ECO:0000256" key="3">
    <source>
        <dbReference type="ARBA" id="ARBA00022989"/>
    </source>
</evidence>
<dbReference type="EMBL" id="JAXCGZ010019057">
    <property type="protein sequence ID" value="KAK7066705.1"/>
    <property type="molecule type" value="Genomic_DNA"/>
</dbReference>
<evidence type="ECO:0000256" key="5">
    <source>
        <dbReference type="SAM" id="Phobius"/>
    </source>
</evidence>
<comment type="caution">
    <text evidence="6">The sequence shown here is derived from an EMBL/GenBank/DDBJ whole genome shotgun (WGS) entry which is preliminary data.</text>
</comment>
<feature type="transmembrane region" description="Helical" evidence="5">
    <location>
        <begin position="58"/>
        <end position="80"/>
    </location>
</feature>
<dbReference type="AlphaFoldDB" id="A0AAN8WI74"/>
<evidence type="ECO:0000256" key="4">
    <source>
        <dbReference type="ARBA" id="ARBA00023136"/>
    </source>
</evidence>
<dbReference type="SUPFAM" id="SSF103473">
    <property type="entry name" value="MFS general substrate transporter"/>
    <property type="match status" value="1"/>
</dbReference>
<dbReference type="PANTHER" id="PTHR24064">
    <property type="entry name" value="SOLUTE CARRIER FAMILY 22 MEMBER"/>
    <property type="match status" value="1"/>
</dbReference>
<evidence type="ECO:0000256" key="1">
    <source>
        <dbReference type="ARBA" id="ARBA00004141"/>
    </source>
</evidence>
<proteinExistence type="predicted"/>
<keyword evidence="7" id="KW-1185">Reference proteome</keyword>
<comment type="subcellular location">
    <subcellularLocation>
        <location evidence="1">Membrane</location>
        <topology evidence="1">Multi-pass membrane protein</topology>
    </subcellularLocation>
</comment>
<name>A0AAN8WI74_HALRR</name>
<organism evidence="6 7">
    <name type="scientific">Halocaridina rubra</name>
    <name type="common">Hawaiian red shrimp</name>
    <dbReference type="NCBI Taxonomy" id="373956"/>
    <lineage>
        <taxon>Eukaryota</taxon>
        <taxon>Metazoa</taxon>
        <taxon>Ecdysozoa</taxon>
        <taxon>Arthropoda</taxon>
        <taxon>Crustacea</taxon>
        <taxon>Multicrustacea</taxon>
        <taxon>Malacostraca</taxon>
        <taxon>Eumalacostraca</taxon>
        <taxon>Eucarida</taxon>
        <taxon>Decapoda</taxon>
        <taxon>Pleocyemata</taxon>
        <taxon>Caridea</taxon>
        <taxon>Atyoidea</taxon>
        <taxon>Atyidae</taxon>
        <taxon>Halocaridina</taxon>
    </lineage>
</organism>